<dbReference type="Gene3D" id="3.90.226.10">
    <property type="entry name" value="2-enoyl-CoA Hydratase, Chain A, domain 1"/>
    <property type="match status" value="1"/>
</dbReference>
<dbReference type="Gene3D" id="3.30.750.44">
    <property type="match status" value="1"/>
</dbReference>
<dbReference type="SUPFAM" id="SSF52096">
    <property type="entry name" value="ClpP/crotonase"/>
    <property type="match status" value="1"/>
</dbReference>
<dbReference type="CDD" id="cd07563">
    <property type="entry name" value="Peptidase_S41_IRBP"/>
    <property type="match status" value="1"/>
</dbReference>
<dbReference type="SMART" id="SM00245">
    <property type="entry name" value="TSPc"/>
    <property type="match status" value="1"/>
</dbReference>
<dbReference type="GO" id="GO:0008236">
    <property type="term" value="F:serine-type peptidase activity"/>
    <property type="evidence" value="ECO:0007669"/>
    <property type="project" value="InterPro"/>
</dbReference>
<dbReference type="PROSITE" id="PS51257">
    <property type="entry name" value="PROKAR_LIPOPROTEIN"/>
    <property type="match status" value="1"/>
</dbReference>
<dbReference type="PANTHER" id="PTHR11261">
    <property type="entry name" value="INTERPHOTORECEPTOR RETINOID-BINDING PROTEIN"/>
    <property type="match status" value="1"/>
</dbReference>
<name>A0A644XRU8_9ZZZZ</name>
<organism evidence="2">
    <name type="scientific">bioreactor metagenome</name>
    <dbReference type="NCBI Taxonomy" id="1076179"/>
    <lineage>
        <taxon>unclassified sequences</taxon>
        <taxon>metagenomes</taxon>
        <taxon>ecological metagenomes</taxon>
    </lineage>
</organism>
<sequence>MIFRKIKYVLLIFVSLSIFSGCGDNMSFNNDPRGNFDALWKIIDENYCFFEYKNIDWDAVYTKYGARVKNDMGNYALFNLMGEMLSELKDGHVNLIASHDISRYWNWTEDFPPNFDPNIQKKYLGSDFSIAGGMYYKILEDNVGYIYYGSFSNDIGDANMSQILSQMSVCKGIIIDVRNNGGGNLTNVERIASRFFNEKTLVGYISHKIGKGHSAFSDFYPKYVNSYDKIRYQKPVVVLTNRSCYSATNDFVNVMKHAPTAIIIGDKTGGGSGLPFSSELPNGWSVRFSASPMYNANKEHIEFGIEPDIYVSMTESDKSKGRDTIIEKAREVIKAADE</sequence>
<evidence type="ECO:0000313" key="2">
    <source>
        <dbReference type="EMBL" id="MPM18491.1"/>
    </source>
</evidence>
<dbReference type="InterPro" id="IPR029045">
    <property type="entry name" value="ClpP/crotonase-like_dom_sf"/>
</dbReference>
<evidence type="ECO:0000259" key="1">
    <source>
        <dbReference type="SMART" id="SM00245"/>
    </source>
</evidence>
<dbReference type="Pfam" id="PF14684">
    <property type="entry name" value="Tricorn_C1"/>
    <property type="match status" value="1"/>
</dbReference>
<dbReference type="GO" id="GO:0006508">
    <property type="term" value="P:proteolysis"/>
    <property type="evidence" value="ECO:0007669"/>
    <property type="project" value="InterPro"/>
</dbReference>
<reference evidence="2" key="1">
    <citation type="submission" date="2019-08" db="EMBL/GenBank/DDBJ databases">
        <authorList>
            <person name="Kucharzyk K."/>
            <person name="Murdoch R.W."/>
            <person name="Higgins S."/>
            <person name="Loffler F."/>
        </authorList>
    </citation>
    <scope>NUCLEOTIDE SEQUENCE</scope>
</reference>
<dbReference type="InterPro" id="IPR028204">
    <property type="entry name" value="Tricorn_C1"/>
</dbReference>
<proteinExistence type="predicted"/>
<comment type="caution">
    <text evidence="2">The sequence shown here is derived from an EMBL/GenBank/DDBJ whole genome shotgun (WGS) entry which is preliminary data.</text>
</comment>
<dbReference type="EMBL" id="VSSQ01002993">
    <property type="protein sequence ID" value="MPM18491.1"/>
    <property type="molecule type" value="Genomic_DNA"/>
</dbReference>
<gene>
    <name evidence="2" type="ORF">SDC9_64902</name>
</gene>
<dbReference type="PANTHER" id="PTHR11261:SF3">
    <property type="entry name" value="RETINOL-BINDING PROTEIN 3"/>
    <property type="match status" value="1"/>
</dbReference>
<accession>A0A644XRU8</accession>
<dbReference type="InterPro" id="IPR005151">
    <property type="entry name" value="Tail-specific_protease"/>
</dbReference>
<feature type="domain" description="Tail specific protease" evidence="1">
    <location>
        <begin position="112"/>
        <end position="312"/>
    </location>
</feature>
<protein>
    <recommendedName>
        <fullName evidence="1">Tail specific protease domain-containing protein</fullName>
    </recommendedName>
</protein>
<dbReference type="Pfam" id="PF03572">
    <property type="entry name" value="Peptidase_S41"/>
    <property type="match status" value="1"/>
</dbReference>
<dbReference type="AlphaFoldDB" id="A0A644XRU8"/>